<dbReference type="Gene3D" id="3.10.110.10">
    <property type="entry name" value="Ubiquitin Conjugating Enzyme"/>
    <property type="match status" value="1"/>
</dbReference>
<dbReference type="InParanoid" id="A0A2P5FPK9"/>
<organism evidence="5 6">
    <name type="scientific">Trema orientale</name>
    <name type="common">Charcoal tree</name>
    <name type="synonym">Celtis orientalis</name>
    <dbReference type="NCBI Taxonomy" id="63057"/>
    <lineage>
        <taxon>Eukaryota</taxon>
        <taxon>Viridiplantae</taxon>
        <taxon>Streptophyta</taxon>
        <taxon>Embryophyta</taxon>
        <taxon>Tracheophyta</taxon>
        <taxon>Spermatophyta</taxon>
        <taxon>Magnoliopsida</taxon>
        <taxon>eudicotyledons</taxon>
        <taxon>Gunneridae</taxon>
        <taxon>Pentapetalae</taxon>
        <taxon>rosids</taxon>
        <taxon>fabids</taxon>
        <taxon>Rosales</taxon>
        <taxon>Cannabaceae</taxon>
        <taxon>Trema</taxon>
    </lineage>
</organism>
<feature type="compositionally biased region" description="Polar residues" evidence="2">
    <location>
        <begin position="173"/>
        <end position="183"/>
    </location>
</feature>
<dbReference type="GO" id="GO:0009893">
    <property type="term" value="P:positive regulation of metabolic process"/>
    <property type="evidence" value="ECO:0007669"/>
    <property type="project" value="UniProtKB-ARBA"/>
</dbReference>
<dbReference type="GO" id="GO:0061630">
    <property type="term" value="F:ubiquitin protein ligase activity"/>
    <property type="evidence" value="ECO:0007669"/>
    <property type="project" value="InterPro"/>
</dbReference>
<dbReference type="GO" id="GO:0010468">
    <property type="term" value="P:regulation of gene expression"/>
    <property type="evidence" value="ECO:0007669"/>
    <property type="project" value="UniProtKB-ARBA"/>
</dbReference>
<dbReference type="GO" id="GO:0008270">
    <property type="term" value="F:zinc ion binding"/>
    <property type="evidence" value="ECO:0007669"/>
    <property type="project" value="UniProtKB-KW"/>
</dbReference>
<dbReference type="Gene3D" id="3.30.40.10">
    <property type="entry name" value="Zinc/RING finger domain, C3HC4 (zinc finger)"/>
    <property type="match status" value="1"/>
</dbReference>
<feature type="domain" description="RWD" evidence="4">
    <location>
        <begin position="10"/>
        <end position="116"/>
    </location>
</feature>
<dbReference type="OrthoDB" id="432311at2759"/>
<dbReference type="CDD" id="cd23818">
    <property type="entry name" value="RWD_RNF25"/>
    <property type="match status" value="1"/>
</dbReference>
<evidence type="ECO:0000259" key="3">
    <source>
        <dbReference type="PROSITE" id="PS50089"/>
    </source>
</evidence>
<feature type="domain" description="RING-type" evidence="3">
    <location>
        <begin position="123"/>
        <end position="205"/>
    </location>
</feature>
<feature type="compositionally biased region" description="Basic residues" evidence="2">
    <location>
        <begin position="328"/>
        <end position="343"/>
    </location>
</feature>
<dbReference type="FunCoup" id="A0A2P5FPK9">
    <property type="interactions" value="1999"/>
</dbReference>
<dbReference type="InterPro" id="IPR013083">
    <property type="entry name" value="Znf_RING/FYVE/PHD"/>
</dbReference>
<dbReference type="Proteomes" id="UP000237000">
    <property type="component" value="Unassembled WGS sequence"/>
</dbReference>
<dbReference type="GO" id="GO:0016301">
    <property type="term" value="F:kinase activity"/>
    <property type="evidence" value="ECO:0007669"/>
    <property type="project" value="UniProtKB-KW"/>
</dbReference>
<dbReference type="SMART" id="SM00591">
    <property type="entry name" value="RWD"/>
    <property type="match status" value="1"/>
</dbReference>
<feature type="region of interest" description="Disordered" evidence="2">
    <location>
        <begin position="173"/>
        <end position="195"/>
    </location>
</feature>
<dbReference type="FunFam" id="3.10.110.10:FF:000050">
    <property type="entry name" value="eIF-2-alpha kinase GCN2"/>
    <property type="match status" value="1"/>
</dbReference>
<comment type="caution">
    <text evidence="5">The sequence shown here is derived from an EMBL/GenBank/DDBJ whole genome shotgun (WGS) entry which is preliminary data.</text>
</comment>
<reference evidence="6" key="1">
    <citation type="submission" date="2016-06" db="EMBL/GenBank/DDBJ databases">
        <title>Parallel loss of symbiosis genes in relatives of nitrogen-fixing non-legume Parasponia.</title>
        <authorList>
            <person name="Van Velzen R."/>
            <person name="Holmer R."/>
            <person name="Bu F."/>
            <person name="Rutten L."/>
            <person name="Van Zeijl A."/>
            <person name="Liu W."/>
            <person name="Santuari L."/>
            <person name="Cao Q."/>
            <person name="Sharma T."/>
            <person name="Shen D."/>
            <person name="Roswanjaya Y."/>
            <person name="Wardhani T."/>
            <person name="Kalhor M.S."/>
            <person name="Jansen J."/>
            <person name="Van den Hoogen J."/>
            <person name="Gungor B."/>
            <person name="Hartog M."/>
            <person name="Hontelez J."/>
            <person name="Verver J."/>
            <person name="Yang W.-C."/>
            <person name="Schijlen E."/>
            <person name="Repin R."/>
            <person name="Schilthuizen M."/>
            <person name="Schranz E."/>
            <person name="Heidstra R."/>
            <person name="Miyata K."/>
            <person name="Fedorova E."/>
            <person name="Kohlen W."/>
            <person name="Bisseling T."/>
            <person name="Smit S."/>
            <person name="Geurts R."/>
        </authorList>
    </citation>
    <scope>NUCLEOTIDE SEQUENCE [LARGE SCALE GENOMIC DNA]</scope>
    <source>
        <strain evidence="6">cv. RG33-2</strain>
    </source>
</reference>
<dbReference type="STRING" id="63057.A0A2P5FPK9"/>
<dbReference type="PROSITE" id="PS50089">
    <property type="entry name" value="ZF_RING_2"/>
    <property type="match status" value="1"/>
</dbReference>
<dbReference type="GO" id="GO:0005634">
    <property type="term" value="C:nucleus"/>
    <property type="evidence" value="ECO:0007669"/>
    <property type="project" value="TreeGrafter"/>
</dbReference>
<dbReference type="SMART" id="SM00184">
    <property type="entry name" value="RING"/>
    <property type="match status" value="1"/>
</dbReference>
<protein>
    <submittedName>
        <fullName evidence="5">Cdk-activating kinase assembly factor</fullName>
    </submittedName>
</protein>
<evidence type="ECO:0000313" key="6">
    <source>
        <dbReference type="Proteomes" id="UP000237000"/>
    </source>
</evidence>
<evidence type="ECO:0000256" key="2">
    <source>
        <dbReference type="SAM" id="MobiDB-lite"/>
    </source>
</evidence>
<dbReference type="InterPro" id="IPR039133">
    <property type="entry name" value="RNF25"/>
</dbReference>
<evidence type="ECO:0000259" key="4">
    <source>
        <dbReference type="PROSITE" id="PS50908"/>
    </source>
</evidence>
<dbReference type="InterPro" id="IPR016135">
    <property type="entry name" value="UBQ-conjugating_enzyme/RWD"/>
</dbReference>
<keyword evidence="1" id="KW-0479">Metal-binding</keyword>
<evidence type="ECO:0000313" key="5">
    <source>
        <dbReference type="EMBL" id="PON99728.1"/>
    </source>
</evidence>
<gene>
    <name evidence="5" type="ORF">TorRG33x02_044930</name>
</gene>
<keyword evidence="1" id="KW-0862">Zinc</keyword>
<keyword evidence="5" id="KW-0418">Kinase</keyword>
<dbReference type="PANTHER" id="PTHR13198">
    <property type="entry name" value="RING FINGER PROTEIN 25"/>
    <property type="match status" value="1"/>
</dbReference>
<keyword evidence="6" id="KW-1185">Reference proteome</keyword>
<dbReference type="Pfam" id="PF05773">
    <property type="entry name" value="RWD"/>
    <property type="match status" value="1"/>
</dbReference>
<dbReference type="EMBL" id="JXTC01000017">
    <property type="protein sequence ID" value="PON99728.1"/>
    <property type="molecule type" value="Genomic_DNA"/>
</dbReference>
<keyword evidence="1" id="KW-0863">Zinc-finger</keyword>
<dbReference type="SUPFAM" id="SSF57850">
    <property type="entry name" value="RING/U-box"/>
    <property type="match status" value="1"/>
</dbReference>
<sequence>MAAEEEEVAAEVEALQAVYGDDCLVLDSYPPHLHLHIMPRTADVTSEQFVEAVIAIRASSQYPKEPPQIELIDSKGLDEERKKLLMTCIRDKAVELSSCLMLVALCEEAVEKLSQMNHPDGDCPLCLYPLVQEDEQNKILPFMKLMSCFHCFHCECIIRWWDWLQTEQKTNPIDSSSSTVHSVRTNEKKKDGGAEDSIGNCPVCRKVFHTKDFKHVLDLVGSLPSQLSSAENEMEDSEKLLHSHQENIRRQRFEATFKLQQENCGLIEPKKEVRVLPGMFLPLPITPPTGVETEESNEQQQEGDLPVASDLHSGASSQMPNTTERRNRGMRKQRAQHNSRRPVKQWIRRENGSA</sequence>
<evidence type="ECO:0000256" key="1">
    <source>
        <dbReference type="PROSITE-ProRule" id="PRU00175"/>
    </source>
</evidence>
<feature type="compositionally biased region" description="Basic and acidic residues" evidence="2">
    <location>
        <begin position="184"/>
        <end position="193"/>
    </location>
</feature>
<dbReference type="GO" id="GO:0051246">
    <property type="term" value="P:regulation of protein metabolic process"/>
    <property type="evidence" value="ECO:0007669"/>
    <property type="project" value="UniProtKB-ARBA"/>
</dbReference>
<proteinExistence type="predicted"/>
<dbReference type="GO" id="GO:0016567">
    <property type="term" value="P:protein ubiquitination"/>
    <property type="evidence" value="ECO:0007669"/>
    <property type="project" value="TreeGrafter"/>
</dbReference>
<dbReference type="GO" id="GO:0033554">
    <property type="term" value="P:cellular response to stress"/>
    <property type="evidence" value="ECO:0007669"/>
    <property type="project" value="UniProtKB-ARBA"/>
</dbReference>
<dbReference type="AlphaFoldDB" id="A0A2P5FPK9"/>
<dbReference type="InterPro" id="IPR001841">
    <property type="entry name" value="Znf_RING"/>
</dbReference>
<dbReference type="PANTHER" id="PTHR13198:SF4">
    <property type="entry name" value="E3 UBIQUITIN-PROTEIN LIGASE RNF25"/>
    <property type="match status" value="1"/>
</dbReference>
<dbReference type="PROSITE" id="PS50908">
    <property type="entry name" value="RWD"/>
    <property type="match status" value="1"/>
</dbReference>
<dbReference type="SUPFAM" id="SSF54495">
    <property type="entry name" value="UBC-like"/>
    <property type="match status" value="1"/>
</dbReference>
<dbReference type="FunFam" id="3.30.40.10:FF:000914">
    <property type="entry name" value="RWD domain-containing protein"/>
    <property type="match status" value="1"/>
</dbReference>
<feature type="region of interest" description="Disordered" evidence="2">
    <location>
        <begin position="286"/>
        <end position="354"/>
    </location>
</feature>
<keyword evidence="5" id="KW-0808">Transferase</keyword>
<dbReference type="InterPro" id="IPR006575">
    <property type="entry name" value="RWD_dom"/>
</dbReference>
<name>A0A2P5FPK9_TREOI</name>
<accession>A0A2P5FPK9</accession>